<accession>A0A239NMQ5</accession>
<dbReference type="InterPro" id="IPR002347">
    <property type="entry name" value="SDR_fam"/>
</dbReference>
<protein>
    <submittedName>
        <fullName evidence="4">NADP-dependent 3-hydroxy acid dehydrogenase YdfG</fullName>
    </submittedName>
</protein>
<evidence type="ECO:0000313" key="5">
    <source>
        <dbReference type="Proteomes" id="UP000198282"/>
    </source>
</evidence>
<evidence type="ECO:0000313" key="4">
    <source>
        <dbReference type="EMBL" id="SNT56181.1"/>
    </source>
</evidence>
<dbReference type="RefSeq" id="WP_089212298.1">
    <property type="nucleotide sequence ID" value="NZ_FZOD01000063.1"/>
</dbReference>
<dbReference type="PANTHER" id="PTHR43976:SF16">
    <property type="entry name" value="SHORT-CHAIN DEHYDROGENASE_REDUCTASE FAMILY PROTEIN"/>
    <property type="match status" value="1"/>
</dbReference>
<dbReference type="EMBL" id="FZOD01000063">
    <property type="protein sequence ID" value="SNT56181.1"/>
    <property type="molecule type" value="Genomic_DNA"/>
</dbReference>
<dbReference type="CDD" id="cd05374">
    <property type="entry name" value="17beta-HSD-like_SDR_c"/>
    <property type="match status" value="1"/>
</dbReference>
<keyword evidence="5" id="KW-1185">Reference proteome</keyword>
<evidence type="ECO:0000256" key="3">
    <source>
        <dbReference type="RuleBase" id="RU000363"/>
    </source>
</evidence>
<dbReference type="SUPFAM" id="SSF51735">
    <property type="entry name" value="NAD(P)-binding Rossmann-fold domains"/>
    <property type="match status" value="1"/>
</dbReference>
<reference evidence="4 5" key="1">
    <citation type="submission" date="2017-06" db="EMBL/GenBank/DDBJ databases">
        <authorList>
            <person name="Kim H.J."/>
            <person name="Triplett B.A."/>
        </authorList>
    </citation>
    <scope>NUCLEOTIDE SEQUENCE [LARGE SCALE GENOMIC DNA]</scope>
    <source>
        <strain evidence="4 5">CGMCC 4.2132</strain>
    </source>
</reference>
<dbReference type="PANTHER" id="PTHR43976">
    <property type="entry name" value="SHORT CHAIN DEHYDROGENASE"/>
    <property type="match status" value="1"/>
</dbReference>
<sequence length="282" mass="29568">MSDIAADQSRVWLITGCSSGFGRELVRAAVAAGDRVMATARRPEVLADLVDLGRGRVSTTTLDVTDSASIEDAVEATLAVYGRIDVVVNNAGNLLFGAVEGLSMDDLRIQMETLFFGAAEVTKAVLPHLREQGSGTIVQMSSMGGQVTYLGFGAYHAGKFALEGLSQTLARELSPLGVRVMMVEPGAFRTQINASKTITSVPETYHGSVGAFLEAIDSMRGQEQGDPAKAASAIVTAVHSGNPPLRLALGGDAVDGIRAELASRLEDVAGWEEVSRSTDVSV</sequence>
<dbReference type="Pfam" id="PF00106">
    <property type="entry name" value="adh_short"/>
    <property type="match status" value="1"/>
</dbReference>
<dbReference type="PRINTS" id="PR00081">
    <property type="entry name" value="GDHRDH"/>
</dbReference>
<comment type="similarity">
    <text evidence="1 3">Belongs to the short-chain dehydrogenases/reductases (SDR) family.</text>
</comment>
<organism evidence="4 5">
    <name type="scientific">Streptosporangium subroseum</name>
    <dbReference type="NCBI Taxonomy" id="106412"/>
    <lineage>
        <taxon>Bacteria</taxon>
        <taxon>Bacillati</taxon>
        <taxon>Actinomycetota</taxon>
        <taxon>Actinomycetes</taxon>
        <taxon>Streptosporangiales</taxon>
        <taxon>Streptosporangiaceae</taxon>
        <taxon>Streptosporangium</taxon>
    </lineage>
</organism>
<dbReference type="Gene3D" id="3.40.50.720">
    <property type="entry name" value="NAD(P)-binding Rossmann-like Domain"/>
    <property type="match status" value="1"/>
</dbReference>
<proteinExistence type="inferred from homology"/>
<gene>
    <name evidence="4" type="ORF">SAMN05216276_106334</name>
</gene>
<dbReference type="GO" id="GO:0016491">
    <property type="term" value="F:oxidoreductase activity"/>
    <property type="evidence" value="ECO:0007669"/>
    <property type="project" value="UniProtKB-KW"/>
</dbReference>
<dbReference type="InterPro" id="IPR051911">
    <property type="entry name" value="SDR_oxidoreductase"/>
</dbReference>
<dbReference type="Proteomes" id="UP000198282">
    <property type="component" value="Unassembled WGS sequence"/>
</dbReference>
<dbReference type="PRINTS" id="PR00080">
    <property type="entry name" value="SDRFAMILY"/>
</dbReference>
<dbReference type="AlphaFoldDB" id="A0A239NMQ5"/>
<evidence type="ECO:0000256" key="1">
    <source>
        <dbReference type="ARBA" id="ARBA00006484"/>
    </source>
</evidence>
<keyword evidence="2" id="KW-0560">Oxidoreductase</keyword>
<dbReference type="OrthoDB" id="9792003at2"/>
<dbReference type="InterPro" id="IPR036291">
    <property type="entry name" value="NAD(P)-bd_dom_sf"/>
</dbReference>
<name>A0A239NMQ5_9ACTN</name>
<evidence type="ECO:0000256" key="2">
    <source>
        <dbReference type="ARBA" id="ARBA00023002"/>
    </source>
</evidence>